<comment type="caution">
    <text evidence="3">The sequence shown here is derived from an EMBL/GenBank/DDBJ whole genome shotgun (WGS) entry which is preliminary data.</text>
</comment>
<feature type="compositionally biased region" description="Basic and acidic residues" evidence="1">
    <location>
        <begin position="214"/>
        <end position="233"/>
    </location>
</feature>
<feature type="compositionally biased region" description="Basic and acidic residues" evidence="1">
    <location>
        <begin position="408"/>
        <end position="424"/>
    </location>
</feature>
<feature type="chain" id="PRO_5047416918" evidence="2">
    <location>
        <begin position="25"/>
        <end position="1003"/>
    </location>
</feature>
<feature type="region of interest" description="Disordered" evidence="1">
    <location>
        <begin position="302"/>
        <end position="375"/>
    </location>
</feature>
<sequence length="1003" mass="115722">MKSSKKIILLIKSMLLLCATSVFISGCAQTKNEYKKDSDINTDQENKNSHSDVLVEQKNDSNSQTQNAKSKNDNNLENTLQTEEKSQNFNTENERESQTTNEISVQENSSLDSNSTTKKEKKDSKETEEFKQNEQNESTIDKSVVDSISIKNNDESSNTSEKDKSDNNPNDTVYEQEKSNENNNQKQTEENNTLEDSVDKKDLDVQNNENEEDNNQKEKQTDESTQKQEESTLKYDSNQQELTDQPDTKIEPNTQTKEEINPQKENDLSIEEANNTQQENLQTSEEIVDNTKNNETNIQIIKEHEEKENLSDNNTQNTKSDKSEETSIDSDTQKEVIISDSSTNNNQLPKDNSSVDIPENTETNLEKNIDVQNDENISETEIKAEDNLDNNPQDNSKKSTEELIKIENIENQNKENQPEKRTEDNNQFINTENIEKNQRGNRLSEKQKEQIEKIIDPDYVPFERIYSKFDRLVWLAQKNKLFDLRLTQEEFFNLKKQAQNSSNKKVRIFYSDEQNSFYIEKSNYFLSGFAFNKRISKKIDFAKIKENFGAYPISGYARKGGFYFEAELKNNDLVLRYAIYDLEDESTRRAKKSEQFEYVISPNTLEDNEETLEDDVKEILLESAQNEEFDQQNNENPNKANINVDSVENNNLTDPKKLNITAPKPLNKTNNTLRIGHWNVLNLSELKPGINDVKYYTIPNIIKHINVDLIGLTEINFNSYQAVIDLRNKLNEIDAESKWEYLYQPTSESNNHKSSEKTYEHIGILYKSTLFEPQKFTNNKIGDTFNQSINNIVSNQKIFYKRNPYGANFKIKNTTKTITTVFAHLDSPGSKSGEKTISKNTKIKDKNVVFNQSAGEIESSEAYELKKVMDYFDNIDGDSTLIFGGDTNIKEGNSSIFSPLISNGYTLAFGDQQKHATSLSKSLNKYSQPYDKIIFKEHQVDIISEDEADSKFTFMYDIWKAYESLLDKQKAIELIKNKEKINDINLVRNYISDHAPVFVDVKY</sequence>
<name>A0ABU7ML36_9BACT</name>
<feature type="signal peptide" evidence="2">
    <location>
        <begin position="1"/>
        <end position="24"/>
    </location>
</feature>
<accession>A0ABU7ML36</accession>
<keyword evidence="2" id="KW-0732">Signal</keyword>
<feature type="compositionally biased region" description="Basic and acidic residues" evidence="1">
    <location>
        <begin position="246"/>
        <end position="267"/>
    </location>
</feature>
<dbReference type="PANTHER" id="PTHR46159:SF2">
    <property type="entry name" value="OS05G0509400 PROTEIN"/>
    <property type="match status" value="1"/>
</dbReference>
<feature type="compositionally biased region" description="Basic and acidic residues" evidence="1">
    <location>
        <begin position="117"/>
        <end position="144"/>
    </location>
</feature>
<evidence type="ECO:0000256" key="1">
    <source>
        <dbReference type="SAM" id="MobiDB-lite"/>
    </source>
</evidence>
<keyword evidence="4" id="KW-1185">Reference proteome</keyword>
<feature type="compositionally biased region" description="Polar residues" evidence="1">
    <location>
        <begin position="60"/>
        <end position="81"/>
    </location>
</feature>
<feature type="region of interest" description="Disordered" evidence="1">
    <location>
        <begin position="33"/>
        <end position="268"/>
    </location>
</feature>
<dbReference type="EMBL" id="JAZDWZ010000004">
    <property type="protein sequence ID" value="MEE3928234.1"/>
    <property type="molecule type" value="Genomic_DNA"/>
</dbReference>
<dbReference type="PROSITE" id="PS51257">
    <property type="entry name" value="PROKAR_LIPOPROTEIN"/>
    <property type="match status" value="1"/>
</dbReference>
<dbReference type="Gene3D" id="3.60.10.10">
    <property type="entry name" value="Endonuclease/exonuclease/phosphatase"/>
    <property type="match status" value="1"/>
</dbReference>
<evidence type="ECO:0000313" key="3">
    <source>
        <dbReference type="EMBL" id="MEE3928234.1"/>
    </source>
</evidence>
<dbReference type="CDD" id="cd10283">
    <property type="entry name" value="MnuA_DNase1-like"/>
    <property type="match status" value="1"/>
</dbReference>
<feature type="compositionally biased region" description="Basic and acidic residues" evidence="1">
    <location>
        <begin position="433"/>
        <end position="445"/>
    </location>
</feature>
<feature type="compositionally biased region" description="Basic and acidic residues" evidence="1">
    <location>
        <begin position="33"/>
        <end position="59"/>
    </location>
</feature>
<evidence type="ECO:0000256" key="2">
    <source>
        <dbReference type="SAM" id="SignalP"/>
    </source>
</evidence>
<evidence type="ECO:0000313" key="4">
    <source>
        <dbReference type="Proteomes" id="UP001344817"/>
    </source>
</evidence>
<proteinExistence type="predicted"/>
<dbReference type="PANTHER" id="PTHR46159">
    <property type="entry name" value="PROTEIN TESMIN/TSO1-LIKE CXC 2"/>
    <property type="match status" value="1"/>
</dbReference>
<reference evidence="3" key="1">
    <citation type="submission" date="2024-01" db="EMBL/GenBank/DDBJ databases">
        <title>Genome sequence of Mycoplasma ciconiae type strain DSM 25251.</title>
        <authorList>
            <person name="Spergser J."/>
        </authorList>
    </citation>
    <scope>NUCLEOTIDE SEQUENCE [LARGE SCALE GENOMIC DNA]</scope>
    <source>
        <strain evidence="3">DSM 25251</strain>
    </source>
</reference>
<dbReference type="NCBIfam" id="NF045851">
    <property type="entry name" value="mem_nucl_MnuA"/>
    <property type="match status" value="1"/>
</dbReference>
<organism evidence="3 4">
    <name type="scientific">Mycoplasmopsis ciconiae</name>
    <dbReference type="NCBI Taxonomy" id="561067"/>
    <lineage>
        <taxon>Bacteria</taxon>
        <taxon>Bacillati</taxon>
        <taxon>Mycoplasmatota</taxon>
        <taxon>Mycoplasmoidales</taxon>
        <taxon>Metamycoplasmataceae</taxon>
        <taxon>Mycoplasmopsis</taxon>
    </lineage>
</organism>
<feature type="region of interest" description="Disordered" evidence="1">
    <location>
        <begin position="408"/>
        <end position="445"/>
    </location>
</feature>
<feature type="compositionally biased region" description="Basic and acidic residues" evidence="1">
    <location>
        <begin position="82"/>
        <end position="97"/>
    </location>
</feature>
<dbReference type="InterPro" id="IPR044522">
    <property type="entry name" value="TSO1-like"/>
</dbReference>
<dbReference type="SUPFAM" id="SSF56219">
    <property type="entry name" value="DNase I-like"/>
    <property type="match status" value="1"/>
</dbReference>
<feature type="compositionally biased region" description="Polar residues" evidence="1">
    <location>
        <begin position="149"/>
        <end position="159"/>
    </location>
</feature>
<protein>
    <submittedName>
        <fullName evidence="3">Uncharacterized protein</fullName>
    </submittedName>
</protein>
<feature type="compositionally biased region" description="Polar residues" evidence="1">
    <location>
        <begin position="98"/>
        <end position="112"/>
    </location>
</feature>
<dbReference type="RefSeq" id="WP_330500648.1">
    <property type="nucleotide sequence ID" value="NZ_JAZDWZ010000004.1"/>
</dbReference>
<dbReference type="InterPro" id="IPR036691">
    <property type="entry name" value="Endo/exonu/phosph_ase_sf"/>
</dbReference>
<feature type="compositionally biased region" description="Polar residues" evidence="1">
    <location>
        <begin position="234"/>
        <end position="245"/>
    </location>
</feature>
<feature type="compositionally biased region" description="Polar residues" evidence="1">
    <location>
        <begin position="339"/>
        <end position="363"/>
    </location>
</feature>
<gene>
    <name evidence="3" type="ORF">V2E24_01415</name>
</gene>
<feature type="compositionally biased region" description="Low complexity" evidence="1">
    <location>
        <begin position="181"/>
        <end position="195"/>
    </location>
</feature>
<dbReference type="Proteomes" id="UP001344817">
    <property type="component" value="Unassembled WGS sequence"/>
</dbReference>